<dbReference type="WBParaSite" id="EVEC_0000966901-mRNA-1">
    <property type="protein sequence ID" value="EVEC_0000966901-mRNA-1"/>
    <property type="gene ID" value="EVEC_0000966901"/>
</dbReference>
<dbReference type="AlphaFoldDB" id="A0A0N4VFY8"/>
<evidence type="ECO:0000313" key="3">
    <source>
        <dbReference type="Proteomes" id="UP000274131"/>
    </source>
</evidence>
<reference evidence="2 3" key="2">
    <citation type="submission" date="2018-10" db="EMBL/GenBank/DDBJ databases">
        <authorList>
            <consortium name="Pathogen Informatics"/>
        </authorList>
    </citation>
    <scope>NUCLEOTIDE SEQUENCE [LARGE SCALE GENOMIC DNA]</scope>
</reference>
<organism evidence="4">
    <name type="scientific">Enterobius vermicularis</name>
    <name type="common">Human pinworm</name>
    <dbReference type="NCBI Taxonomy" id="51028"/>
    <lineage>
        <taxon>Eukaryota</taxon>
        <taxon>Metazoa</taxon>
        <taxon>Ecdysozoa</taxon>
        <taxon>Nematoda</taxon>
        <taxon>Chromadorea</taxon>
        <taxon>Rhabditida</taxon>
        <taxon>Spirurina</taxon>
        <taxon>Oxyuridomorpha</taxon>
        <taxon>Oxyuroidea</taxon>
        <taxon>Oxyuridae</taxon>
        <taxon>Enterobius</taxon>
    </lineage>
</organism>
<gene>
    <name evidence="2" type="ORF">EVEC_LOCUS9079</name>
</gene>
<dbReference type="Proteomes" id="UP000274131">
    <property type="component" value="Unassembled WGS sequence"/>
</dbReference>
<name>A0A0N4VFY8_ENTVE</name>
<keyword evidence="3" id="KW-1185">Reference proteome</keyword>
<keyword evidence="1" id="KW-0472">Membrane</keyword>
<proteinExistence type="predicted"/>
<evidence type="ECO:0000313" key="4">
    <source>
        <dbReference type="WBParaSite" id="EVEC_0000966901-mRNA-1"/>
    </source>
</evidence>
<evidence type="ECO:0000313" key="2">
    <source>
        <dbReference type="EMBL" id="VDD94328.1"/>
    </source>
</evidence>
<accession>A0A0N4VFY8</accession>
<keyword evidence="1" id="KW-1133">Transmembrane helix</keyword>
<protein>
    <submittedName>
        <fullName evidence="4">Transmembrane protein</fullName>
    </submittedName>
</protein>
<feature type="transmembrane region" description="Helical" evidence="1">
    <location>
        <begin position="40"/>
        <end position="64"/>
    </location>
</feature>
<dbReference type="EMBL" id="UXUI01009799">
    <property type="protein sequence ID" value="VDD94328.1"/>
    <property type="molecule type" value="Genomic_DNA"/>
</dbReference>
<sequence length="163" mass="18320">MRRSDSSQHQRPGRAEAKRKVVEIGVAGIANSAVVCSTDFLVLIVVVVGVGIGVGIGVGFKIIVGDGDEDGDRMLYGNRYGFYSDYVSCCTDLKESFTSIRVVVGYCFHEEEKQKSEVFMVMEEMVIKRQFDENEEAKYECCRNDETTWVIGYGKERKSELML</sequence>
<reference evidence="4" key="1">
    <citation type="submission" date="2017-02" db="UniProtKB">
        <authorList>
            <consortium name="WormBaseParasite"/>
        </authorList>
    </citation>
    <scope>IDENTIFICATION</scope>
</reference>
<evidence type="ECO:0000256" key="1">
    <source>
        <dbReference type="SAM" id="Phobius"/>
    </source>
</evidence>
<keyword evidence="1" id="KW-0812">Transmembrane</keyword>